<accession>A0A2U1LTM1</accession>
<dbReference type="PANTHER" id="PTHR35711:SF1">
    <property type="entry name" value="ECTODERMAL, ISOFORM F"/>
    <property type="match status" value="1"/>
</dbReference>
<dbReference type="PANTHER" id="PTHR35711">
    <property type="entry name" value="EXPRESSED PROTEIN"/>
    <property type="match status" value="1"/>
</dbReference>
<feature type="compositionally biased region" description="Basic and acidic residues" evidence="1">
    <location>
        <begin position="458"/>
        <end position="469"/>
    </location>
</feature>
<sequence>MVETSKKTTAKKKDAKKAKNPITGSECQRALQLRHRYHSLTIEHHQRHSAPPPLFSTNADDNKKKKRCRIKEEAPPSPQIVKGRYKKSVGKKTMQQPTKPATTSKRFTRGDAKKTIEVEESNQDSEEEEEEEEDKVISEASVPMGKMKLEDLEQRDPDDPFIAEWESQYSNVAKITPAAISTEITSTFDADFIFTINFLTLFASTMGTVDNGAKVFPTVLKHVKENDVISEIDWCGYILECLRTSRHNWEKVKNGDFYYGPATFLCLLYLDSTNFPQFQVMRHRPAMRSWNTQAMRKRIGMEIKENCLGKLEHHEKFDPEEEQTGLNFYKGMDVYNEPLPPKRPETKEEFVEKIEGKFEIISNEKTELVETLKEGLQKFKGDKTLFSLCKKYKKMFKVLDFDLDEGEGKKDEENDSDDGETDDDDSDDGSDDDDDKDNDHKSEDDEDDDGSEQSIGKESPEKISEKEQPDVMGTEELDAYFADDANFENFMSQAKENLEKINESQNRTKNTARKSTSPQQKMTTRRMKSISPPSFSLGISPVASKPAVETDTAAKKQTPMIEKTAALETETPKNPKRTRKQVAEETKEEEEPAGKRTKKPSRYLVSPYMNKKTVINTPTKPDEMMVTNALFSMQGNPYEFVFETEWAWGAATIRDNMQTLAPKLKVDASVIDSFACVLSYEETITNSGEKIKQYFHTGILTTTIVNAKKEDEEKQYKEFCANLKSVFKGNPEDSSMDHVELKKLFSRYLASHKHKKASDIATKKTTLMKLKWGTKQNVIDCGVFVMMHMEQYGGETLKNWKFDFPKEGQDQELKIIRMRINNNTDKALMQSMIREEIDKKQEEQARDHVANKALMQSMIREEIDKKQEEQARDHVASAK</sequence>
<evidence type="ECO:0000313" key="2">
    <source>
        <dbReference type="EMBL" id="PWA52352.1"/>
    </source>
</evidence>
<dbReference type="EMBL" id="PKPP01007818">
    <property type="protein sequence ID" value="PWA52352.1"/>
    <property type="molecule type" value="Genomic_DNA"/>
</dbReference>
<reference evidence="2 3" key="1">
    <citation type="journal article" date="2018" name="Mol. Plant">
        <title>The genome of Artemisia annua provides insight into the evolution of Asteraceae family and artemisinin biosynthesis.</title>
        <authorList>
            <person name="Shen Q."/>
            <person name="Zhang L."/>
            <person name="Liao Z."/>
            <person name="Wang S."/>
            <person name="Yan T."/>
            <person name="Shi P."/>
            <person name="Liu M."/>
            <person name="Fu X."/>
            <person name="Pan Q."/>
            <person name="Wang Y."/>
            <person name="Lv Z."/>
            <person name="Lu X."/>
            <person name="Zhang F."/>
            <person name="Jiang W."/>
            <person name="Ma Y."/>
            <person name="Chen M."/>
            <person name="Hao X."/>
            <person name="Li L."/>
            <person name="Tang Y."/>
            <person name="Lv G."/>
            <person name="Zhou Y."/>
            <person name="Sun X."/>
            <person name="Brodelius P.E."/>
            <person name="Rose J.K.C."/>
            <person name="Tang K."/>
        </authorList>
    </citation>
    <scope>NUCLEOTIDE SEQUENCE [LARGE SCALE GENOMIC DNA]</scope>
    <source>
        <strain evidence="3">cv. Huhao1</strain>
        <tissue evidence="2">Leaf</tissue>
    </source>
</reference>
<feature type="compositionally biased region" description="Acidic residues" evidence="1">
    <location>
        <begin position="413"/>
        <end position="436"/>
    </location>
</feature>
<feature type="region of interest" description="Disordered" evidence="1">
    <location>
        <begin position="491"/>
        <end position="600"/>
    </location>
</feature>
<feature type="compositionally biased region" description="Basic and acidic residues" evidence="1">
    <location>
        <begin position="108"/>
        <end position="117"/>
    </location>
</feature>
<dbReference type="AlphaFoldDB" id="A0A2U1LTM1"/>
<dbReference type="Gene3D" id="3.40.395.10">
    <property type="entry name" value="Adenoviral Proteinase, Chain A"/>
    <property type="match status" value="1"/>
</dbReference>
<protein>
    <submittedName>
        <fullName evidence="2">Peptidase C48, SUMO/Sentrin/Ubl1</fullName>
    </submittedName>
</protein>
<evidence type="ECO:0000256" key="1">
    <source>
        <dbReference type="SAM" id="MobiDB-lite"/>
    </source>
</evidence>
<comment type="caution">
    <text evidence="2">The sequence shown here is derived from an EMBL/GenBank/DDBJ whole genome shotgun (WGS) entry which is preliminary data.</text>
</comment>
<feature type="region of interest" description="Disordered" evidence="1">
    <location>
        <begin position="406"/>
        <end position="479"/>
    </location>
</feature>
<evidence type="ECO:0000313" key="3">
    <source>
        <dbReference type="Proteomes" id="UP000245207"/>
    </source>
</evidence>
<feature type="region of interest" description="Disordered" evidence="1">
    <location>
        <begin position="43"/>
        <end position="146"/>
    </location>
</feature>
<keyword evidence="3" id="KW-1185">Reference proteome</keyword>
<name>A0A2U1LTM1_ARTAN</name>
<dbReference type="Proteomes" id="UP000245207">
    <property type="component" value="Unassembled WGS sequence"/>
</dbReference>
<gene>
    <name evidence="2" type="ORF">CTI12_AA453620</name>
</gene>
<feature type="region of interest" description="Disordered" evidence="1">
    <location>
        <begin position="1"/>
        <end position="26"/>
    </location>
</feature>
<organism evidence="2 3">
    <name type="scientific">Artemisia annua</name>
    <name type="common">Sweet wormwood</name>
    <dbReference type="NCBI Taxonomy" id="35608"/>
    <lineage>
        <taxon>Eukaryota</taxon>
        <taxon>Viridiplantae</taxon>
        <taxon>Streptophyta</taxon>
        <taxon>Embryophyta</taxon>
        <taxon>Tracheophyta</taxon>
        <taxon>Spermatophyta</taxon>
        <taxon>Magnoliopsida</taxon>
        <taxon>eudicotyledons</taxon>
        <taxon>Gunneridae</taxon>
        <taxon>Pentapetalae</taxon>
        <taxon>asterids</taxon>
        <taxon>campanulids</taxon>
        <taxon>Asterales</taxon>
        <taxon>Asteraceae</taxon>
        <taxon>Asteroideae</taxon>
        <taxon>Anthemideae</taxon>
        <taxon>Artemisiinae</taxon>
        <taxon>Artemisia</taxon>
    </lineage>
</organism>
<feature type="compositionally biased region" description="Polar residues" evidence="1">
    <location>
        <begin position="93"/>
        <end position="105"/>
    </location>
</feature>
<feature type="compositionally biased region" description="Acidic residues" evidence="1">
    <location>
        <begin position="118"/>
        <end position="134"/>
    </location>
</feature>
<proteinExistence type="predicted"/>
<feature type="compositionally biased region" description="Basic residues" evidence="1">
    <location>
        <begin position="8"/>
        <end position="19"/>
    </location>
</feature>
<feature type="region of interest" description="Disordered" evidence="1">
    <location>
        <begin position="860"/>
        <end position="879"/>
    </location>
</feature>
<feature type="compositionally biased region" description="Polar residues" evidence="1">
    <location>
        <begin position="503"/>
        <end position="522"/>
    </location>
</feature>